<evidence type="ECO:0000313" key="1">
    <source>
        <dbReference type="EMBL" id="SEJ20392.1"/>
    </source>
</evidence>
<protein>
    <submittedName>
        <fullName evidence="1">Uncharacterized protein</fullName>
    </submittedName>
</protein>
<dbReference type="Proteomes" id="UP000199532">
    <property type="component" value="Unassembled WGS sequence"/>
</dbReference>
<sequence>MELATKNILTFHKEIQSQSYLKVYFQKSKKALAPDIRNGLYGLLVLLLKQDLFLGLEYQEEATGIYTETDLMMK</sequence>
<organism evidence="1 2">
    <name type="scientific">Dyadobacter koreensis</name>
    <dbReference type="NCBI Taxonomy" id="408657"/>
    <lineage>
        <taxon>Bacteria</taxon>
        <taxon>Pseudomonadati</taxon>
        <taxon>Bacteroidota</taxon>
        <taxon>Cytophagia</taxon>
        <taxon>Cytophagales</taxon>
        <taxon>Spirosomataceae</taxon>
        <taxon>Dyadobacter</taxon>
    </lineage>
</organism>
<name>A0A1H6X6B4_9BACT</name>
<evidence type="ECO:0000313" key="2">
    <source>
        <dbReference type="Proteomes" id="UP000199532"/>
    </source>
</evidence>
<keyword evidence="2" id="KW-1185">Reference proteome</keyword>
<dbReference type="EMBL" id="FNXY01000005">
    <property type="protein sequence ID" value="SEJ20392.1"/>
    <property type="molecule type" value="Genomic_DNA"/>
</dbReference>
<dbReference type="AlphaFoldDB" id="A0A1H6X6B4"/>
<proteinExistence type="predicted"/>
<gene>
    <name evidence="1" type="ORF">SAMN04487995_3752</name>
</gene>
<reference evidence="1 2" key="1">
    <citation type="submission" date="2016-10" db="EMBL/GenBank/DDBJ databases">
        <authorList>
            <person name="de Groot N.N."/>
        </authorList>
    </citation>
    <scope>NUCLEOTIDE SEQUENCE [LARGE SCALE GENOMIC DNA]</scope>
    <source>
        <strain evidence="1 2">DSM 19938</strain>
    </source>
</reference>
<dbReference type="STRING" id="408657.SAMN04487995_3752"/>
<accession>A0A1H6X6B4</accession>